<dbReference type="AlphaFoldDB" id="A0A9P5TK22"/>
<feature type="compositionally biased region" description="Polar residues" evidence="1">
    <location>
        <begin position="198"/>
        <end position="217"/>
    </location>
</feature>
<feature type="compositionally biased region" description="Polar residues" evidence="1">
    <location>
        <begin position="292"/>
        <end position="323"/>
    </location>
</feature>
<dbReference type="OrthoDB" id="10668366at2759"/>
<feature type="compositionally biased region" description="Low complexity" evidence="1">
    <location>
        <begin position="364"/>
        <end position="375"/>
    </location>
</feature>
<dbReference type="EMBL" id="JADNYJ010000108">
    <property type="protein sequence ID" value="KAF8884411.1"/>
    <property type="molecule type" value="Genomic_DNA"/>
</dbReference>
<evidence type="ECO:0000256" key="1">
    <source>
        <dbReference type="SAM" id="MobiDB-lite"/>
    </source>
</evidence>
<feature type="compositionally biased region" description="Polar residues" evidence="1">
    <location>
        <begin position="260"/>
        <end position="285"/>
    </location>
</feature>
<dbReference type="Proteomes" id="UP000724874">
    <property type="component" value="Unassembled WGS sequence"/>
</dbReference>
<evidence type="ECO:0000313" key="3">
    <source>
        <dbReference type="Proteomes" id="UP000724874"/>
    </source>
</evidence>
<feature type="compositionally biased region" description="Low complexity" evidence="1">
    <location>
        <begin position="223"/>
        <end position="234"/>
    </location>
</feature>
<feature type="compositionally biased region" description="Polar residues" evidence="1">
    <location>
        <begin position="152"/>
        <end position="174"/>
    </location>
</feature>
<feature type="compositionally biased region" description="Basic and acidic residues" evidence="1">
    <location>
        <begin position="348"/>
        <end position="360"/>
    </location>
</feature>
<organism evidence="2 3">
    <name type="scientific">Gymnopilus junonius</name>
    <name type="common">Spectacular rustgill mushroom</name>
    <name type="synonym">Gymnopilus spectabilis subsp. junonius</name>
    <dbReference type="NCBI Taxonomy" id="109634"/>
    <lineage>
        <taxon>Eukaryota</taxon>
        <taxon>Fungi</taxon>
        <taxon>Dikarya</taxon>
        <taxon>Basidiomycota</taxon>
        <taxon>Agaricomycotina</taxon>
        <taxon>Agaricomycetes</taxon>
        <taxon>Agaricomycetidae</taxon>
        <taxon>Agaricales</taxon>
        <taxon>Agaricineae</taxon>
        <taxon>Hymenogastraceae</taxon>
        <taxon>Gymnopilus</taxon>
    </lineage>
</organism>
<name>A0A9P5TK22_GYMJU</name>
<feature type="region of interest" description="Disordered" evidence="1">
    <location>
        <begin position="1"/>
        <end position="37"/>
    </location>
</feature>
<accession>A0A9P5TK22</accession>
<feature type="compositionally biased region" description="Polar residues" evidence="1">
    <location>
        <begin position="443"/>
        <end position="471"/>
    </location>
</feature>
<feature type="compositionally biased region" description="Low complexity" evidence="1">
    <location>
        <begin position="26"/>
        <end position="37"/>
    </location>
</feature>
<sequence>MLKLSAHLTSTSKQAEARHSDDVAHTPSTLPSPFSSTVDEKVLQRVGIQDPNSSYLISPLPQFTCLPSIAGSILPLPDLAEDEEDEEESNEDEDEEISTPDSVHHPAQLRVTESVPLPPPPALRPVGKAYPEPSGLSRTAPYREHYGRARSRSNPSQPTSRNQSRSRSPFGSVTSPSPPRSPPLQNNLVIAQPHVAYQASSREPFTSSQTAAPQQALRNRLQDLLSDSTTSTSLPNMSSSYFPPSFMTRDAANARETRGSPPSRTDSSVSNSKAPVPQQQSSGDNFSHLLASGSQPANRPTLSVSPIPQAQPYSGPQRISTASAEAKKLEDERRKRREERYNQGQNQEYDKYFPDDDRRGPKNAAASSSSSFAPAGPVPTSTASQAARRDQQTFSSPLTQNSSSNPTLKRGLSFSISGATYGKPSGSVLPSAYEPPLTHHTRYPNSSTATAGKTKSNSVPTLPSSSTGIYT</sequence>
<feature type="compositionally biased region" description="Basic and acidic residues" evidence="1">
    <location>
        <begin position="325"/>
        <end position="341"/>
    </location>
</feature>
<protein>
    <submittedName>
        <fullName evidence="2">Uncharacterized protein</fullName>
    </submittedName>
</protein>
<feature type="compositionally biased region" description="Polar residues" evidence="1">
    <location>
        <begin position="392"/>
        <end position="407"/>
    </location>
</feature>
<evidence type="ECO:0000313" key="2">
    <source>
        <dbReference type="EMBL" id="KAF8884411.1"/>
    </source>
</evidence>
<feature type="compositionally biased region" description="Acidic residues" evidence="1">
    <location>
        <begin position="79"/>
        <end position="98"/>
    </location>
</feature>
<feature type="region of interest" description="Disordered" evidence="1">
    <location>
        <begin position="74"/>
        <end position="471"/>
    </location>
</feature>
<comment type="caution">
    <text evidence="2">The sequence shown here is derived from an EMBL/GenBank/DDBJ whole genome shotgun (WGS) entry which is preliminary data.</text>
</comment>
<proteinExistence type="predicted"/>
<keyword evidence="3" id="KW-1185">Reference proteome</keyword>
<reference evidence="2" key="1">
    <citation type="submission" date="2020-11" db="EMBL/GenBank/DDBJ databases">
        <authorList>
            <consortium name="DOE Joint Genome Institute"/>
            <person name="Ahrendt S."/>
            <person name="Riley R."/>
            <person name="Andreopoulos W."/>
            <person name="LaButti K."/>
            <person name="Pangilinan J."/>
            <person name="Ruiz-duenas F.J."/>
            <person name="Barrasa J.M."/>
            <person name="Sanchez-Garcia M."/>
            <person name="Camarero S."/>
            <person name="Miyauchi S."/>
            <person name="Serrano A."/>
            <person name="Linde D."/>
            <person name="Babiker R."/>
            <person name="Drula E."/>
            <person name="Ayuso-Fernandez I."/>
            <person name="Pacheco R."/>
            <person name="Padilla G."/>
            <person name="Ferreira P."/>
            <person name="Barriuso J."/>
            <person name="Kellner H."/>
            <person name="Castanera R."/>
            <person name="Alfaro M."/>
            <person name="Ramirez L."/>
            <person name="Pisabarro A.G."/>
            <person name="Kuo A."/>
            <person name="Tritt A."/>
            <person name="Lipzen A."/>
            <person name="He G."/>
            <person name="Yan M."/>
            <person name="Ng V."/>
            <person name="Cullen D."/>
            <person name="Martin F."/>
            <person name="Rosso M.-N."/>
            <person name="Henrissat B."/>
            <person name="Hibbett D."/>
            <person name="Martinez A.T."/>
            <person name="Grigoriev I.V."/>
        </authorList>
    </citation>
    <scope>NUCLEOTIDE SEQUENCE</scope>
    <source>
        <strain evidence="2">AH 44721</strain>
    </source>
</reference>
<feature type="compositionally biased region" description="Basic and acidic residues" evidence="1">
    <location>
        <begin position="15"/>
        <end position="24"/>
    </location>
</feature>
<gene>
    <name evidence="2" type="ORF">CPB84DRAFT_1850650</name>
</gene>